<evidence type="ECO:0000256" key="2">
    <source>
        <dbReference type="ARBA" id="ARBA00022723"/>
    </source>
</evidence>
<reference evidence="6" key="1">
    <citation type="submission" date="2018-05" db="EMBL/GenBank/DDBJ databases">
        <authorList>
            <person name="Lanie J.A."/>
            <person name="Ng W.-L."/>
            <person name="Kazmierczak K.M."/>
            <person name="Andrzejewski T.M."/>
            <person name="Davidsen T.M."/>
            <person name="Wayne K.J."/>
            <person name="Tettelin H."/>
            <person name="Glass J.I."/>
            <person name="Rusch D."/>
            <person name="Podicherti R."/>
            <person name="Tsui H.-C.T."/>
            <person name="Winkler M.E."/>
        </authorList>
    </citation>
    <scope>NUCLEOTIDE SEQUENCE</scope>
</reference>
<comment type="cofactor">
    <cofactor evidence="1">
        <name>Zn(2+)</name>
        <dbReference type="ChEBI" id="CHEBI:29105"/>
    </cofactor>
</comment>
<dbReference type="Gene3D" id="2.30.40.10">
    <property type="entry name" value="Urease, subunit C, domain 1"/>
    <property type="match status" value="1"/>
</dbReference>
<dbReference type="PANTHER" id="PTHR43668">
    <property type="entry name" value="ALLANTOINASE"/>
    <property type="match status" value="1"/>
</dbReference>
<dbReference type="GO" id="GO:0046872">
    <property type="term" value="F:metal ion binding"/>
    <property type="evidence" value="ECO:0007669"/>
    <property type="project" value="UniProtKB-KW"/>
</dbReference>
<proteinExistence type="predicted"/>
<dbReference type="Pfam" id="PF12890">
    <property type="entry name" value="DHOase"/>
    <property type="match status" value="1"/>
</dbReference>
<dbReference type="InterPro" id="IPR050138">
    <property type="entry name" value="DHOase/Allantoinase_Hydrolase"/>
</dbReference>
<dbReference type="GO" id="GO:0005737">
    <property type="term" value="C:cytoplasm"/>
    <property type="evidence" value="ECO:0007669"/>
    <property type="project" value="TreeGrafter"/>
</dbReference>
<dbReference type="SUPFAM" id="SSF51556">
    <property type="entry name" value="Metallo-dependent hydrolases"/>
    <property type="match status" value="1"/>
</dbReference>
<dbReference type="EMBL" id="UINC01064428">
    <property type="protein sequence ID" value="SVB93088.1"/>
    <property type="molecule type" value="Genomic_DNA"/>
</dbReference>
<keyword evidence="3" id="KW-0378">Hydrolase</keyword>
<dbReference type="NCBIfam" id="TIGR00857">
    <property type="entry name" value="pyrC_multi"/>
    <property type="match status" value="1"/>
</dbReference>
<sequence length="335" mass="35728">MFNEGVPEEILVVDCEGHCLAPGLVDIRAHLREPGAEHKENLSTASHAAAAGGITSIVCMPNTDPVIDQIALIEFIARRARETSTVKIYPAAAITKNLDGEELTEIGLLLQAGAVAFSDADRAVANSLVMRRALAYACTFDALIMQHPEEPSLSKGVMNDGELATRLGLLGIPVVAETIIVERDIRLVELTGARYHVSHLSTGDAAHVVRSAKERGLPVTSAVAAHHFALNENAVADYRTFAKVSPPLRGEDDRLAVVSALADGTIDVIVSDHAPHDQDSKRVPFAQAANGIIGLETMFPLALELYHNEQIGLLDLLAKMTINPAKLVGLEAGEL</sequence>
<feature type="non-terminal residue" evidence="6">
    <location>
        <position position="335"/>
    </location>
</feature>
<dbReference type="AlphaFoldDB" id="A0A382I0K8"/>
<dbReference type="PANTHER" id="PTHR43668:SF2">
    <property type="entry name" value="ALLANTOINASE"/>
    <property type="match status" value="1"/>
</dbReference>
<dbReference type="InterPro" id="IPR024403">
    <property type="entry name" value="DHOase_cat"/>
</dbReference>
<keyword evidence="4" id="KW-0665">Pyrimidine biosynthesis</keyword>
<evidence type="ECO:0000313" key="6">
    <source>
        <dbReference type="EMBL" id="SVB93088.1"/>
    </source>
</evidence>
<dbReference type="PROSITE" id="PS00483">
    <property type="entry name" value="DIHYDROOROTASE_2"/>
    <property type="match status" value="1"/>
</dbReference>
<dbReference type="GO" id="GO:0004038">
    <property type="term" value="F:allantoinase activity"/>
    <property type="evidence" value="ECO:0007669"/>
    <property type="project" value="TreeGrafter"/>
</dbReference>
<organism evidence="6">
    <name type="scientific">marine metagenome</name>
    <dbReference type="NCBI Taxonomy" id="408172"/>
    <lineage>
        <taxon>unclassified sequences</taxon>
        <taxon>metagenomes</taxon>
        <taxon>ecological metagenomes</taxon>
    </lineage>
</organism>
<protein>
    <recommendedName>
        <fullName evidence="5">Dihydroorotase catalytic domain-containing protein</fullName>
    </recommendedName>
</protein>
<dbReference type="GO" id="GO:0006145">
    <property type="term" value="P:purine nucleobase catabolic process"/>
    <property type="evidence" value="ECO:0007669"/>
    <property type="project" value="TreeGrafter"/>
</dbReference>
<dbReference type="InterPro" id="IPR011059">
    <property type="entry name" value="Metal-dep_hydrolase_composite"/>
</dbReference>
<evidence type="ECO:0000256" key="4">
    <source>
        <dbReference type="ARBA" id="ARBA00022975"/>
    </source>
</evidence>
<dbReference type="Gene3D" id="3.20.20.140">
    <property type="entry name" value="Metal-dependent hydrolases"/>
    <property type="match status" value="1"/>
</dbReference>
<dbReference type="GO" id="GO:0006221">
    <property type="term" value="P:pyrimidine nucleotide biosynthetic process"/>
    <property type="evidence" value="ECO:0007669"/>
    <property type="project" value="UniProtKB-KW"/>
</dbReference>
<name>A0A382I0K8_9ZZZZ</name>
<dbReference type="InterPro" id="IPR032466">
    <property type="entry name" value="Metal_Hydrolase"/>
</dbReference>
<keyword evidence="2" id="KW-0479">Metal-binding</keyword>
<evidence type="ECO:0000259" key="5">
    <source>
        <dbReference type="Pfam" id="PF12890"/>
    </source>
</evidence>
<accession>A0A382I0K8</accession>
<dbReference type="GO" id="GO:0004151">
    <property type="term" value="F:dihydroorotase activity"/>
    <property type="evidence" value="ECO:0007669"/>
    <property type="project" value="InterPro"/>
</dbReference>
<evidence type="ECO:0000256" key="3">
    <source>
        <dbReference type="ARBA" id="ARBA00022801"/>
    </source>
</evidence>
<dbReference type="InterPro" id="IPR002195">
    <property type="entry name" value="Dihydroorotase_CS"/>
</dbReference>
<evidence type="ECO:0000256" key="1">
    <source>
        <dbReference type="ARBA" id="ARBA00001947"/>
    </source>
</evidence>
<gene>
    <name evidence="6" type="ORF">METZ01_LOCUS245942</name>
</gene>
<feature type="domain" description="Dihydroorotase catalytic" evidence="5">
    <location>
        <begin position="18"/>
        <end position="202"/>
    </location>
</feature>
<dbReference type="CDD" id="cd01317">
    <property type="entry name" value="DHOase_IIa"/>
    <property type="match status" value="1"/>
</dbReference>
<dbReference type="InterPro" id="IPR004722">
    <property type="entry name" value="DHOase"/>
</dbReference>